<keyword evidence="1" id="KW-0175">Coiled coil</keyword>
<dbReference type="AlphaFoldDB" id="A0A8K0FZ58"/>
<accession>A0A8K0FZ58</accession>
<keyword evidence="3" id="KW-1185">Reference proteome</keyword>
<evidence type="ECO:0000313" key="3">
    <source>
        <dbReference type="Proteomes" id="UP000801492"/>
    </source>
</evidence>
<sequence>MSIEEEITLDDGKKEKIKDKSDMIIEMIQELKRFTETEIKELKDEQKKCLTEIQELKRENSQIKKKN</sequence>
<dbReference type="Proteomes" id="UP000801492">
    <property type="component" value="Unassembled WGS sequence"/>
</dbReference>
<dbReference type="EMBL" id="VTPC01091003">
    <property type="protein sequence ID" value="KAF2880231.1"/>
    <property type="molecule type" value="Genomic_DNA"/>
</dbReference>
<evidence type="ECO:0000313" key="2">
    <source>
        <dbReference type="EMBL" id="KAF2880231.1"/>
    </source>
</evidence>
<evidence type="ECO:0000256" key="1">
    <source>
        <dbReference type="SAM" id="Coils"/>
    </source>
</evidence>
<protein>
    <submittedName>
        <fullName evidence="2">Uncharacterized protein</fullName>
    </submittedName>
</protein>
<comment type="caution">
    <text evidence="2">The sequence shown here is derived from an EMBL/GenBank/DDBJ whole genome shotgun (WGS) entry which is preliminary data.</text>
</comment>
<name>A0A8K0FZ58_IGNLU</name>
<reference evidence="2" key="1">
    <citation type="submission" date="2019-08" db="EMBL/GenBank/DDBJ databases">
        <title>The genome of the North American firefly Photinus pyralis.</title>
        <authorList>
            <consortium name="Photinus pyralis genome working group"/>
            <person name="Fallon T.R."/>
            <person name="Sander Lower S.E."/>
            <person name="Weng J.-K."/>
        </authorList>
    </citation>
    <scope>NUCLEOTIDE SEQUENCE</scope>
    <source>
        <strain evidence="2">TRF0915ILg1</strain>
        <tissue evidence="2">Whole body</tissue>
    </source>
</reference>
<feature type="coiled-coil region" evidence="1">
    <location>
        <begin position="25"/>
        <end position="66"/>
    </location>
</feature>
<organism evidence="2 3">
    <name type="scientific">Ignelater luminosus</name>
    <name type="common">Cucubano</name>
    <name type="synonym">Pyrophorus luminosus</name>
    <dbReference type="NCBI Taxonomy" id="2038154"/>
    <lineage>
        <taxon>Eukaryota</taxon>
        <taxon>Metazoa</taxon>
        <taxon>Ecdysozoa</taxon>
        <taxon>Arthropoda</taxon>
        <taxon>Hexapoda</taxon>
        <taxon>Insecta</taxon>
        <taxon>Pterygota</taxon>
        <taxon>Neoptera</taxon>
        <taxon>Endopterygota</taxon>
        <taxon>Coleoptera</taxon>
        <taxon>Polyphaga</taxon>
        <taxon>Elateriformia</taxon>
        <taxon>Elateroidea</taxon>
        <taxon>Elateridae</taxon>
        <taxon>Agrypninae</taxon>
        <taxon>Pyrophorini</taxon>
        <taxon>Ignelater</taxon>
    </lineage>
</organism>
<gene>
    <name evidence="2" type="ORF">ILUMI_25940</name>
</gene>
<proteinExistence type="predicted"/>